<dbReference type="PANTHER" id="PTHR46471:SF2">
    <property type="entry name" value="CHITIN DEACETYLASE-RELATED"/>
    <property type="match status" value="1"/>
</dbReference>
<dbReference type="PROSITE" id="PS51677">
    <property type="entry name" value="NODB"/>
    <property type="match status" value="1"/>
</dbReference>
<dbReference type="SUPFAM" id="SSF50998">
    <property type="entry name" value="Quinoprotein alcohol dehydrogenase-like"/>
    <property type="match status" value="1"/>
</dbReference>
<keyword evidence="8" id="KW-0449">Lipoprotein</keyword>
<dbReference type="GO" id="GO:0016810">
    <property type="term" value="F:hydrolase activity, acting on carbon-nitrogen (but not peptide) bonds"/>
    <property type="evidence" value="ECO:0007669"/>
    <property type="project" value="InterPro"/>
</dbReference>
<evidence type="ECO:0000256" key="9">
    <source>
        <dbReference type="SAM" id="SignalP"/>
    </source>
</evidence>
<keyword evidence="3" id="KW-0472">Membrane</keyword>
<dbReference type="AlphaFoldDB" id="A0AAN6GQ94"/>
<dbReference type="InterPro" id="IPR018391">
    <property type="entry name" value="PQQ_b-propeller_rpt"/>
</dbReference>
<organism evidence="11 12">
    <name type="scientific">Tilletia horrida</name>
    <dbReference type="NCBI Taxonomy" id="155126"/>
    <lineage>
        <taxon>Eukaryota</taxon>
        <taxon>Fungi</taxon>
        <taxon>Dikarya</taxon>
        <taxon>Basidiomycota</taxon>
        <taxon>Ustilaginomycotina</taxon>
        <taxon>Exobasidiomycetes</taxon>
        <taxon>Tilletiales</taxon>
        <taxon>Tilletiaceae</taxon>
        <taxon>Tilletia</taxon>
    </lineage>
</organism>
<dbReference type="GO" id="GO:0046872">
    <property type="term" value="F:metal ion binding"/>
    <property type="evidence" value="ECO:0007669"/>
    <property type="project" value="UniProtKB-KW"/>
</dbReference>
<feature type="signal peptide" evidence="9">
    <location>
        <begin position="1"/>
        <end position="20"/>
    </location>
</feature>
<dbReference type="Proteomes" id="UP001176517">
    <property type="component" value="Unassembled WGS sequence"/>
</dbReference>
<feature type="chain" id="PRO_5042889861" description="NodB homology domain-containing protein" evidence="9">
    <location>
        <begin position="21"/>
        <end position="886"/>
    </location>
</feature>
<name>A0AAN6GQ94_9BASI</name>
<dbReference type="GO" id="GO:0005975">
    <property type="term" value="P:carbohydrate metabolic process"/>
    <property type="evidence" value="ECO:0007669"/>
    <property type="project" value="InterPro"/>
</dbReference>
<dbReference type="InterPro" id="IPR011330">
    <property type="entry name" value="Glyco_hydro/deAcase_b/a-brl"/>
</dbReference>
<dbReference type="GO" id="GO:0098552">
    <property type="term" value="C:side of membrane"/>
    <property type="evidence" value="ECO:0007669"/>
    <property type="project" value="UniProtKB-KW"/>
</dbReference>
<dbReference type="EMBL" id="JAPDMZ010000067">
    <property type="protein sequence ID" value="KAK0552156.1"/>
    <property type="molecule type" value="Genomic_DNA"/>
</dbReference>
<accession>A0AAN6GQ94</accession>
<evidence type="ECO:0000256" key="2">
    <source>
        <dbReference type="ARBA" id="ARBA00004609"/>
    </source>
</evidence>
<keyword evidence="6" id="KW-0378">Hydrolase</keyword>
<evidence type="ECO:0000256" key="4">
    <source>
        <dbReference type="ARBA" id="ARBA00022723"/>
    </source>
</evidence>
<keyword evidence="7" id="KW-0119">Carbohydrate metabolism</keyword>
<keyword evidence="4" id="KW-0479">Metal-binding</keyword>
<evidence type="ECO:0000256" key="6">
    <source>
        <dbReference type="ARBA" id="ARBA00022801"/>
    </source>
</evidence>
<comment type="subcellular location">
    <subcellularLocation>
        <location evidence="2">Cell membrane</location>
        <topology evidence="2">Lipid-anchor</topology>
        <topology evidence="2">GPI-anchor</topology>
    </subcellularLocation>
</comment>
<dbReference type="PANTHER" id="PTHR46471">
    <property type="entry name" value="CHITIN DEACETYLASE"/>
    <property type="match status" value="1"/>
</dbReference>
<keyword evidence="5 9" id="KW-0732">Signal</keyword>
<dbReference type="Pfam" id="PF01522">
    <property type="entry name" value="Polysacc_deac_1"/>
    <property type="match status" value="1"/>
</dbReference>
<dbReference type="SMART" id="SM00564">
    <property type="entry name" value="PQQ"/>
    <property type="match status" value="2"/>
</dbReference>
<dbReference type="InterPro" id="IPR002509">
    <property type="entry name" value="NODB_dom"/>
</dbReference>
<evidence type="ECO:0000256" key="3">
    <source>
        <dbReference type="ARBA" id="ARBA00022622"/>
    </source>
</evidence>
<evidence type="ECO:0000259" key="10">
    <source>
        <dbReference type="PROSITE" id="PS51677"/>
    </source>
</evidence>
<comment type="cofactor">
    <cofactor evidence="1">
        <name>Co(2+)</name>
        <dbReference type="ChEBI" id="CHEBI:48828"/>
    </cofactor>
</comment>
<evidence type="ECO:0000256" key="7">
    <source>
        <dbReference type="ARBA" id="ARBA00023277"/>
    </source>
</evidence>
<protein>
    <recommendedName>
        <fullName evidence="10">NodB homology domain-containing protein</fullName>
    </recommendedName>
</protein>
<evidence type="ECO:0000256" key="8">
    <source>
        <dbReference type="ARBA" id="ARBA00023288"/>
    </source>
</evidence>
<evidence type="ECO:0000313" key="12">
    <source>
        <dbReference type="Proteomes" id="UP001176517"/>
    </source>
</evidence>
<feature type="domain" description="NodB homology" evidence="10">
    <location>
        <begin position="106"/>
        <end position="291"/>
    </location>
</feature>
<keyword evidence="12" id="KW-1185">Reference proteome</keyword>
<dbReference type="Gene3D" id="3.20.20.370">
    <property type="entry name" value="Glycoside hydrolase/deacetylase"/>
    <property type="match status" value="1"/>
</dbReference>
<evidence type="ECO:0000256" key="1">
    <source>
        <dbReference type="ARBA" id="ARBA00001941"/>
    </source>
</evidence>
<dbReference type="InterPro" id="IPR011047">
    <property type="entry name" value="Quinoprotein_ADH-like_sf"/>
</dbReference>
<proteinExistence type="predicted"/>
<dbReference type="GO" id="GO:0005886">
    <property type="term" value="C:plasma membrane"/>
    <property type="evidence" value="ECO:0007669"/>
    <property type="project" value="UniProtKB-SubCell"/>
</dbReference>
<evidence type="ECO:0000313" key="11">
    <source>
        <dbReference type="EMBL" id="KAK0552156.1"/>
    </source>
</evidence>
<reference evidence="11" key="1">
    <citation type="journal article" date="2023" name="PhytoFront">
        <title>Draft Genome Resources of Seven Strains of Tilletia horrida, Causal Agent of Kernel Smut of Rice.</title>
        <authorList>
            <person name="Khanal S."/>
            <person name="Antony Babu S."/>
            <person name="Zhou X.G."/>
        </authorList>
    </citation>
    <scope>NUCLEOTIDE SEQUENCE</scope>
    <source>
        <strain evidence="11">TX6</strain>
    </source>
</reference>
<keyword evidence="3" id="KW-0336">GPI-anchor</keyword>
<evidence type="ECO:0000256" key="5">
    <source>
        <dbReference type="ARBA" id="ARBA00022729"/>
    </source>
</evidence>
<dbReference type="SUPFAM" id="SSF88713">
    <property type="entry name" value="Glycoside hydrolase/deacetylase"/>
    <property type="match status" value="1"/>
</dbReference>
<comment type="caution">
    <text evidence="11">The sequence shown here is derived from an EMBL/GenBank/DDBJ whole genome shotgun (WGS) entry which is preliminary data.</text>
</comment>
<sequence length="886" mass="100076">MLFSLKSAVLLACTLSVAAASQHERHINHELTPAKRAMMNRDAALAQLSPAVRADLETRDPNDYTLFLNHDINLARDAHFVAGGPAHDAEATWINGHGPGIGQCAQGLAITLDDGPYQWHEDISQQFKNANMTANFMVNGYNWGCIYDPANVAGLRRAANLGAYHFSHTWSHVNLTSGLTFAQIDTQVQLVEDALWKILGVVPAFIRPPYGETNRTINNYLEQRWGYKVIQWDTDAGDAAGNTTAQSKALYKGFKSGERHLVLNHEVKEGTAHDVIPYALKHLRKIGQPSIGLHQCLKGKPSPYKVVEWQSFLANDVIWRKVAIRLGLCPEINAEQLKSLESLQTWSATSHFRDVSNFQQLCTVWQRITDDWRGEEVQATLCQQDRPELLEDEEREEQAQMDVSASSDIRSDSLVTRRIRAKHYFLSVRLVDDQLDIWRIKVDPEDGTLIATTRSGGLFVIDIATNRILWHLSVHDVGLYKHLEGEKGILVMNSSRMAGFPTEEFDVWVHRRLISDGGNQERYQRRATLEMTQNTRASRFKYPTFCAMGTGGLASFWDLSDPEHPRQLPSVDASVRHGHWSDITYVDFDDQHLFLVGKYLDQVSVYDRATGQIKWSMAAYLRQENAIDLIRSYDVELSPFLRAEGSNRFEAEFEFLERRLRSKEIDPHLVEAIENLFDPTIGRGRWEWEAIHPDESTGALLVLGRRMLVIIPNFATLTESACRVPIMTVEYRKWGIAIAHGQPSAFNDMVQQLPLTVADGRALVVEAYHLLFDLVPDRTEVLQPGSHPFKLPEDSNTPPNLRIYAARTKMDELSGDENGVLGCSCAQMDAANIFAVVPTAAPWYDDAEEEHDLREALYEVSHWRIGSEERRDPTRSGHGRTATCCS</sequence>
<keyword evidence="3" id="KW-0325">Glycoprotein</keyword>
<gene>
    <name evidence="11" type="ORF">OC846_003007</name>
</gene>